<evidence type="ECO:0000256" key="4">
    <source>
        <dbReference type="ARBA" id="ARBA00022989"/>
    </source>
</evidence>
<dbReference type="Proteomes" id="UP000566819">
    <property type="component" value="Unassembled WGS sequence"/>
</dbReference>
<dbReference type="GO" id="GO:0022857">
    <property type="term" value="F:transmembrane transporter activity"/>
    <property type="evidence" value="ECO:0007669"/>
    <property type="project" value="TreeGrafter"/>
</dbReference>
<dbReference type="Gene3D" id="1.20.1250.20">
    <property type="entry name" value="MFS general substrate transporter like domains"/>
    <property type="match status" value="1"/>
</dbReference>
<dbReference type="PANTHER" id="PTHR43791">
    <property type="entry name" value="PERMEASE-RELATED"/>
    <property type="match status" value="1"/>
</dbReference>
<evidence type="ECO:0000256" key="2">
    <source>
        <dbReference type="ARBA" id="ARBA00022448"/>
    </source>
</evidence>
<protein>
    <recommendedName>
        <fullName evidence="9">Major facilitator superfamily (MFS) profile domain-containing protein</fullName>
    </recommendedName>
</protein>
<evidence type="ECO:0000256" key="1">
    <source>
        <dbReference type="ARBA" id="ARBA00004141"/>
    </source>
</evidence>
<evidence type="ECO:0000256" key="6">
    <source>
        <dbReference type="SAM" id="MobiDB-lite"/>
    </source>
</evidence>
<evidence type="ECO:0000313" key="7">
    <source>
        <dbReference type="EMBL" id="KAF4628297.1"/>
    </source>
</evidence>
<dbReference type="EMBL" id="JAAMPI010000832">
    <property type="protein sequence ID" value="KAF4628297.1"/>
    <property type="molecule type" value="Genomic_DNA"/>
</dbReference>
<dbReference type="OrthoDB" id="3562353at2759"/>
<gene>
    <name evidence="7" type="ORF">G7Y89_g9857</name>
</gene>
<sequence length="139" mass="15704">MASTDPEKEVTQSPALSAHAHSPDDISPASSTHLDDNYELYKDGKNVEADPAELKKVLRKIDYRVIPILFVTYMLQYLDKNSINFSSVYGLQKGTDLVGQDYSWLGSIFYFGYLFAQFPSGYLLQSLNPLVRKPADFVR</sequence>
<keyword evidence="4" id="KW-1133">Transmembrane helix</keyword>
<reference evidence="7 8" key="1">
    <citation type="submission" date="2020-03" db="EMBL/GenBank/DDBJ databases">
        <title>Draft Genome Sequence of Cudoniella acicularis.</title>
        <authorList>
            <person name="Buettner E."/>
            <person name="Kellner H."/>
        </authorList>
    </citation>
    <scope>NUCLEOTIDE SEQUENCE [LARGE SCALE GENOMIC DNA]</scope>
    <source>
        <strain evidence="7 8">DSM 108380</strain>
    </source>
</reference>
<comment type="subcellular location">
    <subcellularLocation>
        <location evidence="1">Membrane</location>
        <topology evidence="1">Multi-pass membrane protein</topology>
    </subcellularLocation>
</comment>
<keyword evidence="8" id="KW-1185">Reference proteome</keyword>
<organism evidence="7 8">
    <name type="scientific">Cudoniella acicularis</name>
    <dbReference type="NCBI Taxonomy" id="354080"/>
    <lineage>
        <taxon>Eukaryota</taxon>
        <taxon>Fungi</taxon>
        <taxon>Dikarya</taxon>
        <taxon>Ascomycota</taxon>
        <taxon>Pezizomycotina</taxon>
        <taxon>Leotiomycetes</taxon>
        <taxon>Helotiales</taxon>
        <taxon>Tricladiaceae</taxon>
        <taxon>Cudoniella</taxon>
    </lineage>
</organism>
<proteinExistence type="predicted"/>
<keyword evidence="5" id="KW-0472">Membrane</keyword>
<keyword evidence="2" id="KW-0813">Transport</keyword>
<name>A0A8H4RHK1_9HELO</name>
<dbReference type="InterPro" id="IPR036259">
    <property type="entry name" value="MFS_trans_sf"/>
</dbReference>
<feature type="region of interest" description="Disordered" evidence="6">
    <location>
        <begin position="1"/>
        <end position="35"/>
    </location>
</feature>
<accession>A0A8H4RHK1</accession>
<comment type="caution">
    <text evidence="7">The sequence shown here is derived from an EMBL/GenBank/DDBJ whole genome shotgun (WGS) entry which is preliminary data.</text>
</comment>
<feature type="compositionally biased region" description="Basic and acidic residues" evidence="6">
    <location>
        <begin position="1"/>
        <end position="10"/>
    </location>
</feature>
<evidence type="ECO:0000256" key="3">
    <source>
        <dbReference type="ARBA" id="ARBA00022692"/>
    </source>
</evidence>
<dbReference type="AlphaFoldDB" id="A0A8H4RHK1"/>
<evidence type="ECO:0000313" key="8">
    <source>
        <dbReference type="Proteomes" id="UP000566819"/>
    </source>
</evidence>
<evidence type="ECO:0008006" key="9">
    <source>
        <dbReference type="Google" id="ProtNLM"/>
    </source>
</evidence>
<dbReference type="PANTHER" id="PTHR43791:SF70">
    <property type="entry name" value="MAJOR FACILITATOR SUPERFAMILY (MFS) PROFILE DOMAIN-CONTAINING PROTEIN"/>
    <property type="match status" value="1"/>
</dbReference>
<keyword evidence="3" id="KW-0812">Transmembrane</keyword>
<dbReference type="SUPFAM" id="SSF103473">
    <property type="entry name" value="MFS general substrate transporter"/>
    <property type="match status" value="1"/>
</dbReference>
<evidence type="ECO:0000256" key="5">
    <source>
        <dbReference type="ARBA" id="ARBA00023136"/>
    </source>
</evidence>
<dbReference type="GO" id="GO:0016020">
    <property type="term" value="C:membrane"/>
    <property type="evidence" value="ECO:0007669"/>
    <property type="project" value="UniProtKB-SubCell"/>
</dbReference>